<proteinExistence type="predicted"/>
<reference evidence="1" key="1">
    <citation type="submission" date="2022-03" db="EMBL/GenBank/DDBJ databases">
        <title>Draft genome sequence of Aduncisulcus paluster, a free-living microaerophilic Fornicata.</title>
        <authorList>
            <person name="Yuyama I."/>
            <person name="Kume K."/>
            <person name="Tamura T."/>
            <person name="Inagaki Y."/>
            <person name="Hashimoto T."/>
        </authorList>
    </citation>
    <scope>NUCLEOTIDE SEQUENCE</scope>
    <source>
        <strain evidence="1">NY0171</strain>
    </source>
</reference>
<sequence>MDGAYMRHLWFLAREWQVIRLCAMCICNVTDSIDSLE</sequence>
<evidence type="ECO:0000313" key="2">
    <source>
        <dbReference type="Proteomes" id="UP001057375"/>
    </source>
</evidence>
<feature type="non-terminal residue" evidence="1">
    <location>
        <position position="37"/>
    </location>
</feature>
<name>A0ABQ5KAZ6_9EUKA</name>
<gene>
    <name evidence="1" type="ORF">ADUPG1_014847</name>
</gene>
<accession>A0ABQ5KAZ6</accession>
<protein>
    <submittedName>
        <fullName evidence="1">Uncharacterized protein</fullName>
    </submittedName>
</protein>
<keyword evidence="2" id="KW-1185">Reference proteome</keyword>
<dbReference type="Proteomes" id="UP001057375">
    <property type="component" value="Unassembled WGS sequence"/>
</dbReference>
<organism evidence="1 2">
    <name type="scientific">Aduncisulcus paluster</name>
    <dbReference type="NCBI Taxonomy" id="2918883"/>
    <lineage>
        <taxon>Eukaryota</taxon>
        <taxon>Metamonada</taxon>
        <taxon>Carpediemonas-like organisms</taxon>
        <taxon>Aduncisulcus</taxon>
    </lineage>
</organism>
<evidence type="ECO:0000313" key="1">
    <source>
        <dbReference type="EMBL" id="GKT29732.1"/>
    </source>
</evidence>
<comment type="caution">
    <text evidence="1">The sequence shown here is derived from an EMBL/GenBank/DDBJ whole genome shotgun (WGS) entry which is preliminary data.</text>
</comment>
<dbReference type="EMBL" id="BQXS01020436">
    <property type="protein sequence ID" value="GKT29732.1"/>
    <property type="molecule type" value="Genomic_DNA"/>
</dbReference>